<name>A0A640KMG2_LEITA</name>
<dbReference type="GO" id="GO:0005802">
    <property type="term" value="C:trans-Golgi network"/>
    <property type="evidence" value="ECO:0007669"/>
    <property type="project" value="TreeGrafter"/>
</dbReference>
<dbReference type="GO" id="GO:0005829">
    <property type="term" value="C:cytosol"/>
    <property type="evidence" value="ECO:0007669"/>
    <property type="project" value="GOC"/>
</dbReference>
<dbReference type="PANTHER" id="PTHR12952:SF0">
    <property type="entry name" value="PROTEIN SYS1 HOMOLOG"/>
    <property type="match status" value="1"/>
</dbReference>
<evidence type="ECO:0000256" key="6">
    <source>
        <dbReference type="ARBA" id="ARBA00022989"/>
    </source>
</evidence>
<feature type="region of interest" description="Disordered" evidence="9">
    <location>
        <begin position="318"/>
        <end position="358"/>
    </location>
</feature>
<reference evidence="11" key="1">
    <citation type="submission" date="2019-11" db="EMBL/GenBank/DDBJ databases">
        <title>Leishmania tarentolae CDS.</title>
        <authorList>
            <person name="Goto Y."/>
            <person name="Yamagishi J."/>
        </authorList>
    </citation>
    <scope>NUCLEOTIDE SEQUENCE [LARGE SCALE GENOMIC DNA]</scope>
    <source>
        <strain evidence="11">Parrot Tar II</strain>
    </source>
</reference>
<feature type="transmembrane region" description="Helical" evidence="10">
    <location>
        <begin position="249"/>
        <end position="268"/>
    </location>
</feature>
<dbReference type="InterPro" id="IPR019185">
    <property type="entry name" value="Integral_membrane_SYS1-rel"/>
</dbReference>
<dbReference type="AlphaFoldDB" id="A0A640KMG2"/>
<accession>A0A640KMG2</accession>
<gene>
    <name evidence="11" type="ORF">LtaPh_2917700</name>
</gene>
<sequence length="376" mass="40336">MAVGLGRTISSPVFLFFQVLHGVSLFFFMLGVTRVLLGMAELWMSVTIVDDGTPLRNAPRALSLSMKERPYATNAPATPEGLYRSHALGQLVYQHANRRDLFMDGSLSSTSTTFAPAPPVAPLFFFEKLSYCFHVPLASLFASSVAVGAGTTTDAQGLRRLADGATGGIGENGAGLSATGTPAAGQLRDGSEHRFYLQHMLAALLCSYPLATLLQRRKLVLDFVMTIYVAYWMLAVIVLHRLLGDGLHWWAACALGMTVLYGATYVICRRKELQEIRISSGSTAGPGAGVPPVTTMWLKDCRGEDDIVAQEMRVISRETQRQNCGGSADAPGSSNPQDTAGRSRASAPAQSSNGVKAIAVDVSRASEEAMQKQKMV</sequence>
<feature type="transmembrane region" description="Helical" evidence="10">
    <location>
        <begin position="219"/>
        <end position="243"/>
    </location>
</feature>
<protein>
    <recommendedName>
        <fullName evidence="13">Integral membrane protein</fullName>
    </recommendedName>
</protein>
<evidence type="ECO:0000256" key="9">
    <source>
        <dbReference type="SAM" id="MobiDB-lite"/>
    </source>
</evidence>
<dbReference type="Proteomes" id="UP000419144">
    <property type="component" value="Unassembled WGS sequence"/>
</dbReference>
<comment type="caution">
    <text evidence="11">The sequence shown here is derived from an EMBL/GenBank/DDBJ whole genome shotgun (WGS) entry which is preliminary data.</text>
</comment>
<keyword evidence="5" id="KW-0653">Protein transport</keyword>
<dbReference type="GO" id="GO:0034067">
    <property type="term" value="P:protein localization to Golgi apparatus"/>
    <property type="evidence" value="ECO:0007669"/>
    <property type="project" value="TreeGrafter"/>
</dbReference>
<keyword evidence="4 10" id="KW-0812">Transmembrane</keyword>
<feature type="transmembrane region" description="Helical" evidence="10">
    <location>
        <begin position="15"/>
        <end position="37"/>
    </location>
</feature>
<dbReference type="EMBL" id="BLBS01000041">
    <property type="protein sequence ID" value="GET90451.1"/>
    <property type="molecule type" value="Genomic_DNA"/>
</dbReference>
<evidence type="ECO:0000256" key="4">
    <source>
        <dbReference type="ARBA" id="ARBA00022692"/>
    </source>
</evidence>
<keyword evidence="7" id="KW-0333">Golgi apparatus</keyword>
<dbReference type="OrthoDB" id="262164at2759"/>
<keyword evidence="6 10" id="KW-1133">Transmembrane helix</keyword>
<evidence type="ECO:0000256" key="5">
    <source>
        <dbReference type="ARBA" id="ARBA00022927"/>
    </source>
</evidence>
<evidence type="ECO:0000256" key="7">
    <source>
        <dbReference type="ARBA" id="ARBA00023034"/>
    </source>
</evidence>
<evidence type="ECO:0000256" key="8">
    <source>
        <dbReference type="ARBA" id="ARBA00023136"/>
    </source>
</evidence>
<keyword evidence="12" id="KW-1185">Reference proteome</keyword>
<comment type="similarity">
    <text evidence="2">Belongs to the SYS1 family.</text>
</comment>
<dbReference type="GO" id="GO:0006895">
    <property type="term" value="P:Golgi to endosome transport"/>
    <property type="evidence" value="ECO:0007669"/>
    <property type="project" value="TreeGrafter"/>
</dbReference>
<evidence type="ECO:0000256" key="10">
    <source>
        <dbReference type="SAM" id="Phobius"/>
    </source>
</evidence>
<organism evidence="11 12">
    <name type="scientific">Leishmania tarentolae</name>
    <name type="common">Sauroleishmania tarentolae</name>
    <dbReference type="NCBI Taxonomy" id="5689"/>
    <lineage>
        <taxon>Eukaryota</taxon>
        <taxon>Discoba</taxon>
        <taxon>Euglenozoa</taxon>
        <taxon>Kinetoplastea</taxon>
        <taxon>Metakinetoplastina</taxon>
        <taxon>Trypanosomatida</taxon>
        <taxon>Trypanosomatidae</taxon>
        <taxon>Leishmaniinae</taxon>
        <taxon>Leishmania</taxon>
        <taxon>lizard Leishmania</taxon>
    </lineage>
</organism>
<evidence type="ECO:0008006" key="13">
    <source>
        <dbReference type="Google" id="ProtNLM"/>
    </source>
</evidence>
<evidence type="ECO:0000256" key="2">
    <source>
        <dbReference type="ARBA" id="ARBA00008160"/>
    </source>
</evidence>
<dbReference type="VEuPathDB" id="TriTrypDB:LtaPh_2917700"/>
<dbReference type="PANTHER" id="PTHR12952">
    <property type="entry name" value="SYS1"/>
    <property type="match status" value="1"/>
</dbReference>
<evidence type="ECO:0000256" key="3">
    <source>
        <dbReference type="ARBA" id="ARBA00022448"/>
    </source>
</evidence>
<evidence type="ECO:0000313" key="11">
    <source>
        <dbReference type="EMBL" id="GET90451.1"/>
    </source>
</evidence>
<dbReference type="GO" id="GO:0043001">
    <property type="term" value="P:Golgi to plasma membrane protein transport"/>
    <property type="evidence" value="ECO:0007669"/>
    <property type="project" value="TreeGrafter"/>
</dbReference>
<evidence type="ECO:0000256" key="1">
    <source>
        <dbReference type="ARBA" id="ARBA00004653"/>
    </source>
</evidence>
<evidence type="ECO:0000313" key="12">
    <source>
        <dbReference type="Proteomes" id="UP000419144"/>
    </source>
</evidence>
<dbReference type="Pfam" id="PF09801">
    <property type="entry name" value="SYS1"/>
    <property type="match status" value="1"/>
</dbReference>
<keyword evidence="3" id="KW-0813">Transport</keyword>
<comment type="subcellular location">
    <subcellularLocation>
        <location evidence="1">Golgi apparatus membrane</location>
        <topology evidence="1">Multi-pass membrane protein</topology>
    </subcellularLocation>
</comment>
<proteinExistence type="inferred from homology"/>
<keyword evidence="8 10" id="KW-0472">Membrane</keyword>
<dbReference type="GO" id="GO:0000139">
    <property type="term" value="C:Golgi membrane"/>
    <property type="evidence" value="ECO:0007669"/>
    <property type="project" value="UniProtKB-SubCell"/>
</dbReference>